<evidence type="ECO:0000313" key="3">
    <source>
        <dbReference type="Proteomes" id="UP001519460"/>
    </source>
</evidence>
<evidence type="ECO:0008006" key="4">
    <source>
        <dbReference type="Google" id="ProtNLM"/>
    </source>
</evidence>
<feature type="compositionally biased region" description="Polar residues" evidence="1">
    <location>
        <begin position="91"/>
        <end position="102"/>
    </location>
</feature>
<feature type="region of interest" description="Disordered" evidence="1">
    <location>
        <begin position="40"/>
        <end position="74"/>
    </location>
</feature>
<organism evidence="2 3">
    <name type="scientific">Batillaria attramentaria</name>
    <dbReference type="NCBI Taxonomy" id="370345"/>
    <lineage>
        <taxon>Eukaryota</taxon>
        <taxon>Metazoa</taxon>
        <taxon>Spiralia</taxon>
        <taxon>Lophotrochozoa</taxon>
        <taxon>Mollusca</taxon>
        <taxon>Gastropoda</taxon>
        <taxon>Caenogastropoda</taxon>
        <taxon>Sorbeoconcha</taxon>
        <taxon>Cerithioidea</taxon>
        <taxon>Batillariidae</taxon>
        <taxon>Batillaria</taxon>
    </lineage>
</organism>
<dbReference type="AlphaFoldDB" id="A0ABD0JWE5"/>
<comment type="caution">
    <text evidence="2">The sequence shown here is derived from an EMBL/GenBank/DDBJ whole genome shotgun (WGS) entry which is preliminary data.</text>
</comment>
<keyword evidence="3" id="KW-1185">Reference proteome</keyword>
<evidence type="ECO:0000313" key="2">
    <source>
        <dbReference type="EMBL" id="KAK7478903.1"/>
    </source>
</evidence>
<dbReference type="Proteomes" id="UP001519460">
    <property type="component" value="Unassembled WGS sequence"/>
</dbReference>
<feature type="compositionally biased region" description="Basic and acidic residues" evidence="1">
    <location>
        <begin position="51"/>
        <end position="70"/>
    </location>
</feature>
<dbReference type="EMBL" id="JACVVK020000315">
    <property type="protein sequence ID" value="KAK7478903.1"/>
    <property type="molecule type" value="Genomic_DNA"/>
</dbReference>
<protein>
    <recommendedName>
        <fullName evidence="4">Secreted protein</fullName>
    </recommendedName>
</protein>
<reference evidence="2 3" key="1">
    <citation type="journal article" date="2023" name="Sci. Data">
        <title>Genome assembly of the Korean intertidal mud-creeper Batillaria attramentaria.</title>
        <authorList>
            <person name="Patra A.K."/>
            <person name="Ho P.T."/>
            <person name="Jun S."/>
            <person name="Lee S.J."/>
            <person name="Kim Y."/>
            <person name="Won Y.J."/>
        </authorList>
    </citation>
    <scope>NUCLEOTIDE SEQUENCE [LARGE SCALE GENOMIC DNA]</scope>
    <source>
        <strain evidence="2">Wonlab-2016</strain>
    </source>
</reference>
<evidence type="ECO:0000256" key="1">
    <source>
        <dbReference type="SAM" id="MobiDB-lite"/>
    </source>
</evidence>
<feature type="region of interest" description="Disordered" evidence="1">
    <location>
        <begin position="86"/>
        <end position="136"/>
    </location>
</feature>
<proteinExistence type="predicted"/>
<sequence length="136" mass="14850">MHQLFLAHAATFCAVIAGSLLTYVLTLRTGARVCREVNARGNRHAGQVKTDGSKRELKLEKDKHGEEHSGNKSVIQSVLSSVSAAVHRAESVNTRSRTTRLSEAQHCHGLGLTNTSQSDRRPATETDLVIPNPRSR</sequence>
<accession>A0ABD0JWE5</accession>
<gene>
    <name evidence="2" type="ORF">BaRGS_00029884</name>
</gene>
<name>A0ABD0JWE5_9CAEN</name>